<proteinExistence type="predicted"/>
<sequence length="192" mass="21810">MEQKLFDLIYASVLAKEHTYDGIYYTCVRTTRIFCRPSCRARTPYPQNVRFVNSSEEAIELGYRPCKRCKPEEAGKLGPDEVMAAKVDHLIERDLSCPMTLNMLAGQLAVSPFHLQKVYKRVKGYSPADHLQAVRMKEAKSLLAQDRLTVAMIARAVGFRSPSHFTVWFKRDSGCSPRDYRELTGKGIGTNE</sequence>
<feature type="domain" description="HTH araC/xylS-type" evidence="9">
    <location>
        <begin position="85"/>
        <end position="183"/>
    </location>
</feature>
<organism evidence="10 11">
    <name type="scientific">Paenibacillus brevis</name>
    <dbReference type="NCBI Taxonomy" id="2841508"/>
    <lineage>
        <taxon>Bacteria</taxon>
        <taxon>Bacillati</taxon>
        <taxon>Bacillota</taxon>
        <taxon>Bacilli</taxon>
        <taxon>Bacillales</taxon>
        <taxon>Paenibacillaceae</taxon>
        <taxon>Paenibacillus</taxon>
    </lineage>
</organism>
<reference evidence="10 11" key="1">
    <citation type="submission" date="2021-06" db="EMBL/GenBank/DDBJ databases">
        <authorList>
            <person name="Sun Q."/>
            <person name="Li D."/>
        </authorList>
    </citation>
    <scope>NUCLEOTIDE SEQUENCE [LARGE SCALE GENOMIC DNA]</scope>
    <source>
        <strain evidence="10 11">MSJ-6</strain>
    </source>
</reference>
<evidence type="ECO:0000256" key="4">
    <source>
        <dbReference type="ARBA" id="ARBA00022833"/>
    </source>
</evidence>
<gene>
    <name evidence="10" type="ORF">KQJ23_16245</name>
</gene>
<name>A0ABS6FW78_9BACL</name>
<evidence type="ECO:0000259" key="9">
    <source>
        <dbReference type="PROSITE" id="PS01124"/>
    </source>
</evidence>
<keyword evidence="8" id="KW-0234">DNA repair</keyword>
<protein>
    <submittedName>
        <fullName evidence="10">Helix-turn-helix domain-containing protein</fullName>
    </submittedName>
</protein>
<dbReference type="RefSeq" id="WP_216479978.1">
    <property type="nucleotide sequence ID" value="NZ_JAHLQJ010000014.1"/>
</dbReference>
<evidence type="ECO:0000256" key="8">
    <source>
        <dbReference type="ARBA" id="ARBA00023204"/>
    </source>
</evidence>
<evidence type="ECO:0000313" key="11">
    <source>
        <dbReference type="Proteomes" id="UP000743001"/>
    </source>
</evidence>
<dbReference type="SMART" id="SM00342">
    <property type="entry name" value="HTH_ARAC"/>
    <property type="match status" value="1"/>
</dbReference>
<keyword evidence="4" id="KW-0862">Zinc</keyword>
<dbReference type="PANTHER" id="PTHR43280:SF28">
    <property type="entry name" value="HTH-TYPE TRANSCRIPTIONAL ACTIVATOR RHAS"/>
    <property type="match status" value="1"/>
</dbReference>
<evidence type="ECO:0000313" key="10">
    <source>
        <dbReference type="EMBL" id="MBU5673380.1"/>
    </source>
</evidence>
<keyword evidence="5" id="KW-0805">Transcription regulation</keyword>
<dbReference type="PROSITE" id="PS00041">
    <property type="entry name" value="HTH_ARAC_FAMILY_1"/>
    <property type="match status" value="1"/>
</dbReference>
<dbReference type="PIRSF" id="PIRSF000408">
    <property type="entry name" value="Alkyltransferas_AdaA"/>
    <property type="match status" value="1"/>
</dbReference>
<dbReference type="PROSITE" id="PS01124">
    <property type="entry name" value="HTH_ARAC_FAMILY_2"/>
    <property type="match status" value="1"/>
</dbReference>
<evidence type="ECO:0000256" key="7">
    <source>
        <dbReference type="ARBA" id="ARBA00023163"/>
    </source>
</evidence>
<dbReference type="Proteomes" id="UP000743001">
    <property type="component" value="Unassembled WGS sequence"/>
</dbReference>
<evidence type="ECO:0000256" key="3">
    <source>
        <dbReference type="ARBA" id="ARBA00022763"/>
    </source>
</evidence>
<evidence type="ECO:0000256" key="6">
    <source>
        <dbReference type="ARBA" id="ARBA00023125"/>
    </source>
</evidence>
<keyword evidence="7" id="KW-0804">Transcription</keyword>
<dbReference type="InterPro" id="IPR004026">
    <property type="entry name" value="Ada_DNA_repair_Zn-bd"/>
</dbReference>
<keyword evidence="11" id="KW-1185">Reference proteome</keyword>
<accession>A0ABS6FW78</accession>
<evidence type="ECO:0000256" key="2">
    <source>
        <dbReference type="ARBA" id="ARBA00022723"/>
    </source>
</evidence>
<comment type="caution">
    <text evidence="10">The sequence shown here is derived from an EMBL/GenBank/DDBJ whole genome shotgun (WGS) entry which is preliminary data.</text>
</comment>
<keyword evidence="2" id="KW-0479">Metal-binding</keyword>
<keyword evidence="1" id="KW-0808">Transferase</keyword>
<evidence type="ECO:0000256" key="1">
    <source>
        <dbReference type="ARBA" id="ARBA00022679"/>
    </source>
</evidence>
<keyword evidence="6" id="KW-0238">DNA-binding</keyword>
<dbReference type="Pfam" id="PF12833">
    <property type="entry name" value="HTH_18"/>
    <property type="match status" value="1"/>
</dbReference>
<evidence type="ECO:0000256" key="5">
    <source>
        <dbReference type="ARBA" id="ARBA00023015"/>
    </source>
</evidence>
<dbReference type="InterPro" id="IPR018062">
    <property type="entry name" value="HTH_AraC-typ_CS"/>
</dbReference>
<dbReference type="Pfam" id="PF02805">
    <property type="entry name" value="Ada_Zn_binding"/>
    <property type="match status" value="1"/>
</dbReference>
<dbReference type="EMBL" id="JAHLQJ010000014">
    <property type="protein sequence ID" value="MBU5673380.1"/>
    <property type="molecule type" value="Genomic_DNA"/>
</dbReference>
<dbReference type="PANTHER" id="PTHR43280">
    <property type="entry name" value="ARAC-FAMILY TRANSCRIPTIONAL REGULATOR"/>
    <property type="match status" value="1"/>
</dbReference>
<keyword evidence="3" id="KW-0227">DNA damage</keyword>
<dbReference type="InterPro" id="IPR018060">
    <property type="entry name" value="HTH_AraC"/>
</dbReference>
<dbReference type="InterPro" id="IPR016220">
    <property type="entry name" value="Me-P-triester_DNA_alkyl-Trfase"/>
</dbReference>